<dbReference type="EMBL" id="ABAX03000012">
    <property type="protein sequence ID" value="EDR97576.1"/>
    <property type="molecule type" value="Genomic_DNA"/>
</dbReference>
<feature type="domain" description="BIG2" evidence="9">
    <location>
        <begin position="1147"/>
        <end position="1225"/>
    </location>
</feature>
<dbReference type="InterPro" id="IPR006652">
    <property type="entry name" value="Kelch_1"/>
</dbReference>
<dbReference type="InterPro" id="IPR015915">
    <property type="entry name" value="Kelch-typ_b-propeller"/>
</dbReference>
<dbReference type="SMART" id="SM00612">
    <property type="entry name" value="Kelch"/>
    <property type="match status" value="1"/>
</dbReference>
<keyword evidence="4 6" id="KW-0720">Serine protease</keyword>
<dbReference type="Pfam" id="PF00082">
    <property type="entry name" value="Peptidase_S8"/>
    <property type="match status" value="1"/>
</dbReference>
<dbReference type="PROSITE" id="PS00136">
    <property type="entry name" value="SUBTILASE_ASP"/>
    <property type="match status" value="1"/>
</dbReference>
<dbReference type="InterPro" id="IPR023828">
    <property type="entry name" value="Peptidase_S8_Ser-AS"/>
</dbReference>
<dbReference type="PROSITE" id="PS00138">
    <property type="entry name" value="SUBTILASE_SER"/>
    <property type="match status" value="1"/>
</dbReference>
<evidence type="ECO:0000313" key="11">
    <source>
        <dbReference type="Proteomes" id="UP000004935"/>
    </source>
</evidence>
<dbReference type="GO" id="GO:0004252">
    <property type="term" value="F:serine-type endopeptidase activity"/>
    <property type="evidence" value="ECO:0007669"/>
    <property type="project" value="UniProtKB-UniRule"/>
</dbReference>
<dbReference type="InterPro" id="IPR036852">
    <property type="entry name" value="Peptidase_S8/S53_dom_sf"/>
</dbReference>
<dbReference type="Gene3D" id="3.40.50.200">
    <property type="entry name" value="Peptidase S8/S53 domain"/>
    <property type="match status" value="2"/>
</dbReference>
<evidence type="ECO:0000256" key="2">
    <source>
        <dbReference type="ARBA" id="ARBA00022670"/>
    </source>
</evidence>
<dbReference type="Proteomes" id="UP000004935">
    <property type="component" value="Unassembled WGS sequence"/>
</dbReference>
<dbReference type="Gene3D" id="2.60.40.1080">
    <property type="match status" value="1"/>
</dbReference>
<sequence length="1231" mass="133319">MRYKQGKGESMRYFKRWAAWLMSAVLLGTSAPAAVSAASGKDQVTEMKKLLSGRQEAGYEEGEALVMYRTTASGQKGRSAPFSSGIKVKQAWNFSADTKKKTRSASQNSAVSIARVTSQKSTEDLVRQLKKDPQVIAAQPNYKIRILGGSDPYFDFQWANKNSGQNGGSTGKDVGYDQFYDKTSGSKGKETVVAVVDTGIDLEHEDLRDRLWTNRSDVLYGRHGYDFVNHDADPSDDYGHGTHCAGIIAAQAGNGRGVAGISQSSDVKLMALKVLDEDGDGELSDVIDAYYYIYKQQMEGVNVAAINNSWGIDEADEQELMKYLIELVGKKGAVTVCAAGNDSEDNEGNASIPAGIDSDYVISVAASNEKDGLASYSNYGKESVHMAAPGNQILSTVNEDCFNPSIYSDGERNSNCQFYKNYNDGDVSEIKTEGSGSIGKGTVAVSEDSDYFGKESAGKSAKISVKNAEPGDIYTVYLPYDSAKGSTDSYLSTMLKASSSLAVEDGAGLVMAKDYKLDEEGQIEDPLTSEDVTINMITGTIPMMAANGESDVWGHLSYPTRSTTKNEKRAVGISLVVLEKQDFTIRLDDTAVSKAGVLSRDFGKYDFSSGTSMAAPLVSGAVANTSWYYGKKDALSNRETVLGMTRTVKDLPVITRGVLDGRKLSDQNAILTGAAVSGGRVVLSGKGFGTGGTVKVNGKAEKAVSWSDTKIVLENRQLVNRVGEVEILTGSGKSVTGSFYFIKGKNGPKKVFSAEDITDGGGAVSDGRKMYYLDKELNLYVMDEEEQEFSRISSMAREKAFAGIKKGELDRSDLSLDSAPVYCDRAVYAIAEADLGYETKRSLVSYSFQTKSWSRVDSYVTKTGGAKLEGSALTAYNGKIYVIGGRNKKTGAMEKSVFCYDKEKKQWSKAPGLPEGRCQSVAVQSGNQLILTLGSSGKKGEIPKNLVYSDKSRKWVKKSASLIPKNKGEEIYTAIVGVCRDGLAYVGLNTDGCGNVFRYSVSKDRFEAMDYQAAFKEDLIGTTVGSRFLFMPVTEQEDFDYKNLNRKKTSVQAKAQSDVDDEDYDDSCTVYSYPVTSGLVTVKAKTKHGTISGKGGYLPGQKVTVKPKAAKYYCYKPSTMKAAGKKVKGSSYSFRITGNVTVSAVFKKTVVKLNKKKLTLKAGDKYRLKAKVKTVGKKKSVTWKTSKSKYATVSKKGVVKAKKAGRGKTVTIYAKAKDGSRSYAKIKVKIR</sequence>
<dbReference type="InterPro" id="IPR050131">
    <property type="entry name" value="Peptidase_S8_subtilisin-like"/>
</dbReference>
<dbReference type="SUPFAM" id="SSF49373">
    <property type="entry name" value="Invasin/intimin cell-adhesion fragments"/>
    <property type="match status" value="1"/>
</dbReference>
<dbReference type="EC" id="3.4.21.-" evidence="10"/>
<dbReference type="PROSITE" id="PS00137">
    <property type="entry name" value="SUBTILASE_HIS"/>
    <property type="match status" value="1"/>
</dbReference>
<accession>B0MCA6</accession>
<keyword evidence="8" id="KW-0732">Signal</keyword>
<comment type="similarity">
    <text evidence="1 6 7">Belongs to the peptidase S8 family.</text>
</comment>
<comment type="caution">
    <text evidence="10">The sequence shown here is derived from an EMBL/GenBank/DDBJ whole genome shotgun (WGS) entry which is preliminary data.</text>
</comment>
<dbReference type="eggNOG" id="COG1404">
    <property type="taxonomic scope" value="Bacteria"/>
</dbReference>
<dbReference type="Pfam" id="PF01344">
    <property type="entry name" value="Kelch_1"/>
    <property type="match status" value="1"/>
</dbReference>
<dbReference type="AlphaFoldDB" id="B0MCA6"/>
<dbReference type="PANTHER" id="PTHR43806">
    <property type="entry name" value="PEPTIDASE S8"/>
    <property type="match status" value="1"/>
</dbReference>
<dbReference type="STRING" id="411490.ANACAC_01197"/>
<feature type="signal peptide" evidence="8">
    <location>
        <begin position="1"/>
        <end position="33"/>
    </location>
</feature>
<dbReference type="PRINTS" id="PR00723">
    <property type="entry name" value="SUBTILISIN"/>
</dbReference>
<dbReference type="Gene3D" id="2.60.40.10">
    <property type="entry name" value="Immunoglobulins"/>
    <property type="match status" value="1"/>
</dbReference>
<evidence type="ECO:0000256" key="7">
    <source>
        <dbReference type="RuleBase" id="RU003355"/>
    </source>
</evidence>
<keyword evidence="2 6" id="KW-0645">Protease</keyword>
<feature type="active site" description="Charge relay system" evidence="5 6">
    <location>
        <position position="612"/>
    </location>
</feature>
<reference evidence="10" key="1">
    <citation type="submission" date="2007-11" db="EMBL/GenBank/DDBJ databases">
        <authorList>
            <person name="Fulton L."/>
            <person name="Clifton S."/>
            <person name="Fulton B."/>
            <person name="Xu J."/>
            <person name="Minx P."/>
            <person name="Pepin K.H."/>
            <person name="Johnson M."/>
            <person name="Thiruvilangam P."/>
            <person name="Bhonagiri V."/>
            <person name="Nash W.E."/>
            <person name="Mardis E.R."/>
            <person name="Wilson R.K."/>
        </authorList>
    </citation>
    <scope>NUCLEOTIDE SEQUENCE [LARGE SCALE GENOMIC DNA]</scope>
    <source>
        <strain evidence="10">DSM 14662</strain>
    </source>
</reference>
<dbReference type="SUPFAM" id="SSF52743">
    <property type="entry name" value="Subtilisin-like"/>
    <property type="match status" value="1"/>
</dbReference>
<dbReference type="InterPro" id="IPR008964">
    <property type="entry name" value="Invasin/intimin_cell_adhesion"/>
</dbReference>
<dbReference type="PROSITE" id="PS51892">
    <property type="entry name" value="SUBTILASE"/>
    <property type="match status" value="1"/>
</dbReference>
<keyword evidence="3 6" id="KW-0378">Hydrolase</keyword>
<reference evidence="10" key="2">
    <citation type="submission" date="2013-11" db="EMBL/GenBank/DDBJ databases">
        <title>Draft genome sequence of Anaerostipes caccae (DSM 14662).</title>
        <authorList>
            <person name="Sudarsanam P."/>
            <person name="Ley R."/>
            <person name="Guruge J."/>
            <person name="Turnbaugh P.J."/>
            <person name="Mahowald M."/>
            <person name="Liep D."/>
            <person name="Gordon J."/>
        </authorList>
    </citation>
    <scope>NUCLEOTIDE SEQUENCE</scope>
    <source>
        <strain evidence="10">DSM 14662</strain>
    </source>
</reference>
<dbReference type="InterPro" id="IPR022398">
    <property type="entry name" value="Peptidase_S8_His-AS"/>
</dbReference>
<feature type="chain" id="PRO_5039591523" evidence="8">
    <location>
        <begin position="34"/>
        <end position="1231"/>
    </location>
</feature>
<evidence type="ECO:0000256" key="8">
    <source>
        <dbReference type="SAM" id="SignalP"/>
    </source>
</evidence>
<evidence type="ECO:0000256" key="1">
    <source>
        <dbReference type="ARBA" id="ARBA00011073"/>
    </source>
</evidence>
<evidence type="ECO:0000313" key="10">
    <source>
        <dbReference type="EMBL" id="EDR97576.1"/>
    </source>
</evidence>
<dbReference type="PANTHER" id="PTHR43806:SF11">
    <property type="entry name" value="CEREVISIN-RELATED"/>
    <property type="match status" value="1"/>
</dbReference>
<evidence type="ECO:0000256" key="6">
    <source>
        <dbReference type="PROSITE-ProRule" id="PRU01240"/>
    </source>
</evidence>
<feature type="active site" description="Charge relay system" evidence="5 6">
    <location>
        <position position="240"/>
    </location>
</feature>
<dbReference type="Pfam" id="PF02368">
    <property type="entry name" value="Big_2"/>
    <property type="match status" value="1"/>
</dbReference>
<evidence type="ECO:0000256" key="3">
    <source>
        <dbReference type="ARBA" id="ARBA00022801"/>
    </source>
</evidence>
<dbReference type="SUPFAM" id="SSF117281">
    <property type="entry name" value="Kelch motif"/>
    <property type="match status" value="1"/>
</dbReference>
<dbReference type="InterPro" id="IPR014756">
    <property type="entry name" value="Ig_E-set"/>
</dbReference>
<dbReference type="GO" id="GO:0006508">
    <property type="term" value="P:proteolysis"/>
    <property type="evidence" value="ECO:0007669"/>
    <property type="project" value="UniProtKB-KW"/>
</dbReference>
<dbReference type="HOGENOM" id="CLU_267607_0_0_9"/>
<dbReference type="Gene3D" id="2.120.10.80">
    <property type="entry name" value="Kelch-type beta propeller"/>
    <property type="match status" value="1"/>
</dbReference>
<dbReference type="InterPro" id="IPR015500">
    <property type="entry name" value="Peptidase_S8_subtilisin-rel"/>
</dbReference>
<dbReference type="InterPro" id="IPR013783">
    <property type="entry name" value="Ig-like_fold"/>
</dbReference>
<feature type="active site" description="Charge relay system" evidence="5 6">
    <location>
        <position position="197"/>
    </location>
</feature>
<gene>
    <name evidence="10" type="ORF">ANACAC_01197</name>
</gene>
<dbReference type="InterPro" id="IPR003343">
    <property type="entry name" value="Big_2"/>
</dbReference>
<protein>
    <submittedName>
        <fullName evidence="10">Peptidase, S8/S53 family</fullName>
        <ecNumber evidence="10">3.4.21.-</ecNumber>
    </submittedName>
</protein>
<organism evidence="10 11">
    <name type="scientific">Anaerostipes caccae (strain DSM 14662 / CCUG 47493 / JCM 13470 / NCIMB 13811 / L1-92)</name>
    <dbReference type="NCBI Taxonomy" id="411490"/>
    <lineage>
        <taxon>Bacteria</taxon>
        <taxon>Bacillati</taxon>
        <taxon>Bacillota</taxon>
        <taxon>Clostridia</taxon>
        <taxon>Lachnospirales</taxon>
        <taxon>Lachnospiraceae</taxon>
        <taxon>Anaerostipes</taxon>
    </lineage>
</organism>
<dbReference type="SUPFAM" id="SSF81296">
    <property type="entry name" value="E set domains"/>
    <property type="match status" value="1"/>
</dbReference>
<dbReference type="InterPro" id="IPR023827">
    <property type="entry name" value="Peptidase_S8_Asp-AS"/>
</dbReference>
<keyword evidence="11" id="KW-1185">Reference proteome</keyword>
<proteinExistence type="inferred from homology"/>
<evidence type="ECO:0000256" key="4">
    <source>
        <dbReference type="ARBA" id="ARBA00022825"/>
    </source>
</evidence>
<dbReference type="InterPro" id="IPR000209">
    <property type="entry name" value="Peptidase_S8/S53_dom"/>
</dbReference>
<dbReference type="SMART" id="SM00635">
    <property type="entry name" value="BID_2"/>
    <property type="match status" value="1"/>
</dbReference>
<evidence type="ECO:0000259" key="9">
    <source>
        <dbReference type="SMART" id="SM00635"/>
    </source>
</evidence>
<evidence type="ECO:0000256" key="5">
    <source>
        <dbReference type="PIRSR" id="PIRSR615500-1"/>
    </source>
</evidence>
<name>B0MCA6_ANACD</name>